<dbReference type="SFLD" id="SFLDS00029">
    <property type="entry name" value="Radical_SAM"/>
    <property type="match status" value="1"/>
</dbReference>
<evidence type="ECO:0000313" key="8">
    <source>
        <dbReference type="EMBL" id="HGN36963.1"/>
    </source>
</evidence>
<keyword evidence="2" id="KW-0004">4Fe-4S</keyword>
<evidence type="ECO:0000256" key="2">
    <source>
        <dbReference type="ARBA" id="ARBA00022485"/>
    </source>
</evidence>
<dbReference type="EMBL" id="DTBZ01000093">
    <property type="protein sequence ID" value="HGQ18294.1"/>
    <property type="molecule type" value="Genomic_DNA"/>
</dbReference>
<protein>
    <submittedName>
        <fullName evidence="8">Radical SAM protein</fullName>
    </submittedName>
</protein>
<sequence length="346" mass="39605">MAIECMLRLQGYETCGCVVETYTGFDRPCRAGLRFTSGEIYRLIYDVVLSRPEDYLSIYQSGCNHNCLKCHSWYFAQRINGYWASPRDILEEVLRYRGIVTVWEPRERATMWHASDLCAHCGLCVAGGRRGLFCPGRLKSEQILLSRQGWGPARNIVSFTGGDLYCQPSFYTKTFGLVKREAPDMWIHIETNGYGLTPKNLELLYEAGLDSVWLDMKAFDGDRYRALCGTSNRWILDLPVLLKDMGMLFEVVLLYIPTLVEVDQIEKFAEHLSRIDRSIPVMLLAFFPEYRLSHLRTPTTEEMLTAYSILRSKLHNVKVGNVTVFCKTIECIRGLIDTVGRDAVSL</sequence>
<comment type="caution">
    <text evidence="8">The sequence shown here is derived from an EMBL/GenBank/DDBJ whole genome shotgun (WGS) entry which is preliminary data.</text>
</comment>
<dbReference type="GO" id="GO:0003824">
    <property type="term" value="F:catalytic activity"/>
    <property type="evidence" value="ECO:0007669"/>
    <property type="project" value="InterPro"/>
</dbReference>
<dbReference type="Pfam" id="PF04055">
    <property type="entry name" value="Radical_SAM"/>
    <property type="match status" value="1"/>
</dbReference>
<dbReference type="GO" id="GO:0051539">
    <property type="term" value="F:4 iron, 4 sulfur cluster binding"/>
    <property type="evidence" value="ECO:0007669"/>
    <property type="project" value="UniProtKB-KW"/>
</dbReference>
<dbReference type="EMBL" id="DTAI01000151">
    <property type="protein sequence ID" value="HGN36963.1"/>
    <property type="molecule type" value="Genomic_DNA"/>
</dbReference>
<dbReference type="AlphaFoldDB" id="A0A7J3I8L5"/>
<dbReference type="InterPro" id="IPR034457">
    <property type="entry name" value="Organic_radical-activating"/>
</dbReference>
<dbReference type="GO" id="GO:0046872">
    <property type="term" value="F:metal ion binding"/>
    <property type="evidence" value="ECO:0007669"/>
    <property type="project" value="UniProtKB-KW"/>
</dbReference>
<dbReference type="PROSITE" id="PS51918">
    <property type="entry name" value="RADICAL_SAM"/>
    <property type="match status" value="1"/>
</dbReference>
<feature type="domain" description="Radical SAM core" evidence="7">
    <location>
        <begin position="48"/>
        <end position="321"/>
    </location>
</feature>
<keyword evidence="3" id="KW-0949">S-adenosyl-L-methionine</keyword>
<dbReference type="PANTHER" id="PTHR30352:SF5">
    <property type="entry name" value="PYRUVATE FORMATE-LYASE 1-ACTIVATING ENZYME"/>
    <property type="match status" value="1"/>
</dbReference>
<proteinExistence type="predicted"/>
<dbReference type="InterPro" id="IPR013785">
    <property type="entry name" value="Aldolase_TIM"/>
</dbReference>
<gene>
    <name evidence="8" type="ORF">ENT87_05395</name>
    <name evidence="9" type="ORF">ENU30_04900</name>
</gene>
<dbReference type="SUPFAM" id="SSF102114">
    <property type="entry name" value="Radical SAM enzymes"/>
    <property type="match status" value="1"/>
</dbReference>
<evidence type="ECO:0000256" key="6">
    <source>
        <dbReference type="ARBA" id="ARBA00023014"/>
    </source>
</evidence>
<comment type="cofactor">
    <cofactor evidence="1">
        <name>[4Fe-4S] cluster</name>
        <dbReference type="ChEBI" id="CHEBI:49883"/>
    </cofactor>
</comment>
<dbReference type="CDD" id="cd01335">
    <property type="entry name" value="Radical_SAM"/>
    <property type="match status" value="1"/>
</dbReference>
<dbReference type="PANTHER" id="PTHR30352">
    <property type="entry name" value="PYRUVATE FORMATE-LYASE-ACTIVATING ENZYME"/>
    <property type="match status" value="1"/>
</dbReference>
<reference evidence="8" key="1">
    <citation type="journal article" date="2020" name="mSystems">
        <title>Genome- and Community-Level Interaction Insights into Carbon Utilization and Element Cycling Functions of Hydrothermarchaeota in Hydrothermal Sediment.</title>
        <authorList>
            <person name="Zhou Z."/>
            <person name="Liu Y."/>
            <person name="Xu W."/>
            <person name="Pan J."/>
            <person name="Luo Z.H."/>
            <person name="Li M."/>
        </authorList>
    </citation>
    <scope>NUCLEOTIDE SEQUENCE [LARGE SCALE GENOMIC DNA]</scope>
    <source>
        <strain evidence="8">SpSt-618</strain>
        <strain evidence="9">SpSt-657</strain>
    </source>
</reference>
<evidence type="ECO:0000259" key="7">
    <source>
        <dbReference type="PROSITE" id="PS51918"/>
    </source>
</evidence>
<accession>A0A7J3I8L5</accession>
<keyword evidence="4" id="KW-0479">Metal-binding</keyword>
<keyword evidence="5" id="KW-0408">Iron</keyword>
<dbReference type="Gene3D" id="3.20.20.70">
    <property type="entry name" value="Aldolase class I"/>
    <property type="match status" value="1"/>
</dbReference>
<dbReference type="InterPro" id="IPR058240">
    <property type="entry name" value="rSAM_sf"/>
</dbReference>
<keyword evidence="6" id="KW-0411">Iron-sulfur</keyword>
<name>A0A7J3I8L5_9CREN</name>
<evidence type="ECO:0000256" key="3">
    <source>
        <dbReference type="ARBA" id="ARBA00022691"/>
    </source>
</evidence>
<evidence type="ECO:0000256" key="5">
    <source>
        <dbReference type="ARBA" id="ARBA00023004"/>
    </source>
</evidence>
<dbReference type="InterPro" id="IPR007197">
    <property type="entry name" value="rSAM"/>
</dbReference>
<evidence type="ECO:0000256" key="4">
    <source>
        <dbReference type="ARBA" id="ARBA00022723"/>
    </source>
</evidence>
<evidence type="ECO:0000313" key="9">
    <source>
        <dbReference type="EMBL" id="HGQ18294.1"/>
    </source>
</evidence>
<organism evidence="8">
    <name type="scientific">Ignisphaera aggregans</name>
    <dbReference type="NCBI Taxonomy" id="334771"/>
    <lineage>
        <taxon>Archaea</taxon>
        <taxon>Thermoproteota</taxon>
        <taxon>Thermoprotei</taxon>
        <taxon>Desulfurococcales</taxon>
        <taxon>Desulfurococcaceae</taxon>
        <taxon>Ignisphaera</taxon>
    </lineage>
</organism>
<evidence type="ECO:0000256" key="1">
    <source>
        <dbReference type="ARBA" id="ARBA00001966"/>
    </source>
</evidence>